<gene>
    <name evidence="1" type="ORF">AS52_01807</name>
</gene>
<dbReference type="PROSITE" id="PS51257">
    <property type="entry name" value="PROKAR_LIPOPROTEIN"/>
    <property type="match status" value="1"/>
</dbReference>
<dbReference type="EMBL" id="CP010586">
    <property type="protein sequence ID" value="AKP76772.1"/>
    <property type="molecule type" value="Genomic_DNA"/>
</dbReference>
<evidence type="ECO:0008006" key="3">
    <source>
        <dbReference type="Google" id="ProtNLM"/>
    </source>
</evidence>
<evidence type="ECO:0000313" key="2">
    <source>
        <dbReference type="Proteomes" id="UP000036410"/>
    </source>
</evidence>
<protein>
    <recommendedName>
        <fullName evidence="3">Lipoprotein</fullName>
    </recommendedName>
</protein>
<accession>A0A806TFB3</accession>
<proteinExistence type="predicted"/>
<dbReference type="RefSeq" id="WP_033578654.1">
    <property type="nucleotide sequence ID" value="NZ_CP010586.1"/>
</dbReference>
<dbReference type="AlphaFoldDB" id="A0A806TFB3"/>
<dbReference type="GeneID" id="48012374"/>
<reference evidence="1 2" key="1">
    <citation type="submission" date="2015-01" db="EMBL/GenBank/DDBJ databases">
        <title>Genome sequence of bacillus megaterium Q3.</title>
        <authorList>
            <person name="Wang Y."/>
            <person name="Luo K."/>
            <person name="Bai L."/>
            <person name="Luo F."/>
        </authorList>
    </citation>
    <scope>NUCLEOTIDE SEQUENCE [LARGE SCALE GENOMIC DNA]</scope>
    <source>
        <strain evidence="1 2">Q3</strain>
    </source>
</reference>
<sequence>MKKWYVALISILLFISLIGCQSKNEKPLTFSGKGDQWSAKVKVDSTEDKKENKSIKLNYLGNDLDSVGEFEFKLDAPNGQWGMGAIKLDKEGNFEGESDMNTSEKISKSDQLVLHIEWNNQSEEIVLENK</sequence>
<evidence type="ECO:0000313" key="1">
    <source>
        <dbReference type="EMBL" id="AKP76772.1"/>
    </source>
</evidence>
<name>A0A806TFB3_PRIMG</name>
<organism evidence="1 2">
    <name type="scientific">Priestia megaterium Q3</name>
    <dbReference type="NCBI Taxonomy" id="1452722"/>
    <lineage>
        <taxon>Bacteria</taxon>
        <taxon>Bacillati</taxon>
        <taxon>Bacillota</taxon>
        <taxon>Bacilli</taxon>
        <taxon>Bacillales</taxon>
        <taxon>Bacillaceae</taxon>
        <taxon>Priestia</taxon>
    </lineage>
</organism>
<dbReference type="Proteomes" id="UP000036410">
    <property type="component" value="Chromosome"/>
</dbReference>